<dbReference type="InterPro" id="IPR023410">
    <property type="entry name" value="14-3-3_domain"/>
</dbReference>
<evidence type="ECO:0000313" key="4">
    <source>
        <dbReference type="Proteomes" id="UP000620124"/>
    </source>
</evidence>
<dbReference type="Pfam" id="PF00244">
    <property type="entry name" value="14-3-3"/>
    <property type="match status" value="1"/>
</dbReference>
<feature type="domain" description="14-3-3" evidence="2">
    <location>
        <begin position="27"/>
        <end position="90"/>
    </location>
</feature>
<evidence type="ECO:0000313" key="3">
    <source>
        <dbReference type="EMBL" id="KAF7342329.1"/>
    </source>
</evidence>
<dbReference type="EMBL" id="JACAZI010000017">
    <property type="protein sequence ID" value="KAF7342329.1"/>
    <property type="molecule type" value="Genomic_DNA"/>
</dbReference>
<sequence>MLNSQPATGRRTAPPSRLRYERLHLTSAAPTPLIHLGLALNLSAFHYKIPNSSDHTCHLAKQAFDDTTAELNTLSKTQKDSTLIMQYLRDTGPLTTH</sequence>
<comment type="similarity">
    <text evidence="1">Belongs to the 14-3-3 family.</text>
</comment>
<dbReference type="AlphaFoldDB" id="A0A8H6XKI8"/>
<reference evidence="3" key="1">
    <citation type="submission" date="2020-05" db="EMBL/GenBank/DDBJ databases">
        <title>Mycena genomes resolve the evolution of fungal bioluminescence.</title>
        <authorList>
            <person name="Tsai I.J."/>
        </authorList>
    </citation>
    <scope>NUCLEOTIDE SEQUENCE</scope>
    <source>
        <strain evidence="3">CCC161011</strain>
    </source>
</reference>
<protein>
    <submittedName>
        <fullName evidence="3">14-3-3 protein</fullName>
    </submittedName>
</protein>
<evidence type="ECO:0000256" key="1">
    <source>
        <dbReference type="ARBA" id="ARBA00006141"/>
    </source>
</evidence>
<evidence type="ECO:0000259" key="2">
    <source>
        <dbReference type="Pfam" id="PF00244"/>
    </source>
</evidence>
<dbReference type="SUPFAM" id="SSF48445">
    <property type="entry name" value="14-3-3 protein"/>
    <property type="match status" value="1"/>
</dbReference>
<comment type="caution">
    <text evidence="3">The sequence shown here is derived from an EMBL/GenBank/DDBJ whole genome shotgun (WGS) entry which is preliminary data.</text>
</comment>
<dbReference type="Proteomes" id="UP000620124">
    <property type="component" value="Unassembled WGS sequence"/>
</dbReference>
<dbReference type="PANTHER" id="PTHR18860">
    <property type="entry name" value="14-3-3 PROTEIN"/>
    <property type="match status" value="1"/>
</dbReference>
<keyword evidence="4" id="KW-1185">Reference proteome</keyword>
<gene>
    <name evidence="3" type="ORF">MVEN_01821300</name>
</gene>
<dbReference type="PRINTS" id="PR00305">
    <property type="entry name" value="1433ZETA"/>
</dbReference>
<dbReference type="OrthoDB" id="10260625at2759"/>
<dbReference type="InterPro" id="IPR036815">
    <property type="entry name" value="14-3-3_dom_sf"/>
</dbReference>
<accession>A0A8H6XKI8</accession>
<organism evidence="3 4">
    <name type="scientific">Mycena venus</name>
    <dbReference type="NCBI Taxonomy" id="2733690"/>
    <lineage>
        <taxon>Eukaryota</taxon>
        <taxon>Fungi</taxon>
        <taxon>Dikarya</taxon>
        <taxon>Basidiomycota</taxon>
        <taxon>Agaricomycotina</taxon>
        <taxon>Agaricomycetes</taxon>
        <taxon>Agaricomycetidae</taxon>
        <taxon>Agaricales</taxon>
        <taxon>Marasmiineae</taxon>
        <taxon>Mycenaceae</taxon>
        <taxon>Mycena</taxon>
    </lineage>
</organism>
<dbReference type="Gene3D" id="1.20.190.20">
    <property type="entry name" value="14-3-3 domain"/>
    <property type="match status" value="1"/>
</dbReference>
<name>A0A8H6XKI8_9AGAR</name>
<dbReference type="InterPro" id="IPR000308">
    <property type="entry name" value="14-3-3"/>
</dbReference>
<proteinExistence type="inferred from homology"/>